<accession>A0ABV3LJ36</accession>
<dbReference type="EMBL" id="JBFBMH010000019">
    <property type="protein sequence ID" value="MEW1975902.1"/>
    <property type="molecule type" value="Genomic_DNA"/>
</dbReference>
<evidence type="ECO:0000256" key="7">
    <source>
        <dbReference type="ARBA" id="ARBA00023204"/>
    </source>
</evidence>
<evidence type="ECO:0000256" key="4">
    <source>
        <dbReference type="ARBA" id="ARBA00012030"/>
    </source>
</evidence>
<dbReference type="SUPFAM" id="SSF52141">
    <property type="entry name" value="Uracil-DNA glycosylase-like"/>
    <property type="match status" value="1"/>
</dbReference>
<dbReference type="HAMAP" id="MF_00148">
    <property type="entry name" value="UDG"/>
    <property type="match status" value="1"/>
</dbReference>
<comment type="catalytic activity">
    <reaction evidence="1 8 10">
        <text>Hydrolyzes single-stranded DNA or mismatched double-stranded DNA and polynucleotides, releasing free uracil.</text>
        <dbReference type="EC" id="3.2.2.27"/>
    </reaction>
</comment>
<comment type="function">
    <text evidence="2 8 10">Excises uracil residues from the DNA which can arise as a result of misincorporation of dUMP residues by DNA polymerase or due to deamination of cytosine.</text>
</comment>
<feature type="domain" description="Uracil-DNA glycosylase-like" evidence="11">
    <location>
        <begin position="58"/>
        <end position="217"/>
    </location>
</feature>
<gene>
    <name evidence="8" type="primary">ung</name>
    <name evidence="12" type="ORF">AB0301_12620</name>
</gene>
<evidence type="ECO:0000256" key="2">
    <source>
        <dbReference type="ARBA" id="ARBA00002631"/>
    </source>
</evidence>
<evidence type="ECO:0000256" key="8">
    <source>
        <dbReference type="HAMAP-Rule" id="MF_00148"/>
    </source>
</evidence>
<keyword evidence="13" id="KW-1185">Reference proteome</keyword>
<dbReference type="NCBIfam" id="NF003588">
    <property type="entry name" value="PRK05254.1-1"/>
    <property type="match status" value="1"/>
</dbReference>
<dbReference type="InterPro" id="IPR036895">
    <property type="entry name" value="Uracil-DNA_glycosylase-like_sf"/>
</dbReference>
<dbReference type="SMART" id="SM00986">
    <property type="entry name" value="UDG"/>
    <property type="match status" value="1"/>
</dbReference>
<evidence type="ECO:0000313" key="12">
    <source>
        <dbReference type="EMBL" id="MEW1975902.1"/>
    </source>
</evidence>
<comment type="caution">
    <text evidence="12">The sequence shown here is derived from an EMBL/GenBank/DDBJ whole genome shotgun (WGS) entry which is preliminary data.</text>
</comment>
<proteinExistence type="inferred from homology"/>
<keyword evidence="6 8" id="KW-0378">Hydrolase</keyword>
<keyword evidence="7 8" id="KW-0234">DNA repair</keyword>
<reference evidence="12 13" key="1">
    <citation type="submission" date="2024-06" db="EMBL/GenBank/DDBJ databases">
        <title>The Natural Products Discovery Center: Release of the First 8490 Sequenced Strains for Exploring Actinobacteria Biosynthetic Diversity.</title>
        <authorList>
            <person name="Kalkreuter E."/>
            <person name="Kautsar S.A."/>
            <person name="Yang D."/>
            <person name="Bader C.D."/>
            <person name="Teijaro C.N."/>
            <person name="Fluegel L."/>
            <person name="Davis C.M."/>
            <person name="Simpson J.R."/>
            <person name="Lauterbach L."/>
            <person name="Steele A.D."/>
            <person name="Gui C."/>
            <person name="Meng S."/>
            <person name="Li G."/>
            <person name="Viehrig K."/>
            <person name="Ye F."/>
            <person name="Su P."/>
            <person name="Kiefer A.F."/>
            <person name="Nichols A."/>
            <person name="Cepeda A.J."/>
            <person name="Yan W."/>
            <person name="Fan B."/>
            <person name="Jiang Y."/>
            <person name="Adhikari A."/>
            <person name="Zheng C.-J."/>
            <person name="Schuster L."/>
            <person name="Cowan T.M."/>
            <person name="Smanski M.J."/>
            <person name="Chevrette M.G."/>
            <person name="De Carvalho L.P.S."/>
            <person name="Shen B."/>
        </authorList>
    </citation>
    <scope>NUCLEOTIDE SEQUENCE [LARGE SCALE GENOMIC DNA]</scope>
    <source>
        <strain evidence="12 13">NPDC077434</strain>
    </source>
</reference>
<dbReference type="PROSITE" id="PS00130">
    <property type="entry name" value="U_DNA_GLYCOSYLASE"/>
    <property type="match status" value="1"/>
</dbReference>
<dbReference type="CDD" id="cd10027">
    <property type="entry name" value="UDG-F1-like"/>
    <property type="match status" value="1"/>
</dbReference>
<dbReference type="Proteomes" id="UP001553715">
    <property type="component" value="Unassembled WGS sequence"/>
</dbReference>
<dbReference type="InterPro" id="IPR005122">
    <property type="entry name" value="Uracil-DNA_glycosylase-like"/>
</dbReference>
<evidence type="ECO:0000256" key="1">
    <source>
        <dbReference type="ARBA" id="ARBA00001400"/>
    </source>
</evidence>
<dbReference type="GO" id="GO:0004844">
    <property type="term" value="F:uracil DNA N-glycosylase activity"/>
    <property type="evidence" value="ECO:0007669"/>
    <property type="project" value="UniProtKB-EC"/>
</dbReference>
<dbReference type="RefSeq" id="WP_033104692.1">
    <property type="nucleotide sequence ID" value="NZ_JBFBMH010000019.1"/>
</dbReference>
<keyword evidence="5 8" id="KW-0227">DNA damage</keyword>
<evidence type="ECO:0000256" key="5">
    <source>
        <dbReference type="ARBA" id="ARBA00022763"/>
    </source>
</evidence>
<protein>
    <recommendedName>
        <fullName evidence="4 8">Uracil-DNA glycosylase</fullName>
        <shortName evidence="8">UDG</shortName>
        <ecNumber evidence="4 8">3.2.2.27</ecNumber>
    </recommendedName>
</protein>
<dbReference type="PANTHER" id="PTHR11264">
    <property type="entry name" value="URACIL-DNA GLYCOSYLASE"/>
    <property type="match status" value="1"/>
</dbReference>
<dbReference type="EC" id="3.2.2.27" evidence="4 8"/>
<sequence>MPGRSLAQLADEGLIDWDWAEALAPVADVISALGERLRLEQAEVRGYLPAGDHVLRAFQRPLADVRVLITGQDPYPTPGHPIGLSFAVERHVRPLPRSLNNIYAELQSDLGIPPASHGDLTTWSDQGVLLLNRVLTVAPGAPASHRRWGWEQVTELAIRTLAARDQPLVAILWGRDAANLQPMLGDTPVIASAHPSPLSAHRGFFGSRPFSRANALLEQQGASAVDWRVDHEL</sequence>
<feature type="active site" description="Proton acceptor" evidence="8 9">
    <location>
        <position position="73"/>
    </location>
</feature>
<keyword evidence="12" id="KW-0326">Glycosidase</keyword>
<dbReference type="NCBIfam" id="TIGR00628">
    <property type="entry name" value="ung"/>
    <property type="match status" value="1"/>
</dbReference>
<dbReference type="Pfam" id="PF03167">
    <property type="entry name" value="UDG"/>
    <property type="match status" value="1"/>
</dbReference>
<evidence type="ECO:0000313" key="13">
    <source>
        <dbReference type="Proteomes" id="UP001553715"/>
    </source>
</evidence>
<dbReference type="SMART" id="SM00987">
    <property type="entry name" value="UreE_C"/>
    <property type="match status" value="1"/>
</dbReference>
<comment type="subcellular location">
    <subcellularLocation>
        <location evidence="8">Cytoplasm</location>
    </subcellularLocation>
</comment>
<name>A0ABV3LJ36_9MICO</name>
<keyword evidence="8" id="KW-0963">Cytoplasm</keyword>
<evidence type="ECO:0000256" key="6">
    <source>
        <dbReference type="ARBA" id="ARBA00022801"/>
    </source>
</evidence>
<dbReference type="Gene3D" id="3.40.470.10">
    <property type="entry name" value="Uracil-DNA glycosylase-like domain"/>
    <property type="match status" value="1"/>
</dbReference>
<dbReference type="InterPro" id="IPR018085">
    <property type="entry name" value="Ura-DNA_Glyclase_AS"/>
</dbReference>
<evidence type="ECO:0000256" key="9">
    <source>
        <dbReference type="PROSITE-ProRule" id="PRU10072"/>
    </source>
</evidence>
<evidence type="ECO:0000256" key="3">
    <source>
        <dbReference type="ARBA" id="ARBA00008184"/>
    </source>
</evidence>
<dbReference type="NCBIfam" id="NF003592">
    <property type="entry name" value="PRK05254.1-5"/>
    <property type="match status" value="1"/>
</dbReference>
<evidence type="ECO:0000256" key="10">
    <source>
        <dbReference type="RuleBase" id="RU003780"/>
    </source>
</evidence>
<organism evidence="12 13">
    <name type="scientific">Microbacterium profundi</name>
    <dbReference type="NCBI Taxonomy" id="450380"/>
    <lineage>
        <taxon>Bacteria</taxon>
        <taxon>Bacillati</taxon>
        <taxon>Actinomycetota</taxon>
        <taxon>Actinomycetes</taxon>
        <taxon>Micrococcales</taxon>
        <taxon>Microbacteriaceae</taxon>
        <taxon>Microbacterium</taxon>
    </lineage>
</organism>
<dbReference type="InterPro" id="IPR002043">
    <property type="entry name" value="UDG_fam1"/>
</dbReference>
<dbReference type="PANTHER" id="PTHR11264:SF0">
    <property type="entry name" value="URACIL-DNA GLYCOSYLASE"/>
    <property type="match status" value="1"/>
</dbReference>
<comment type="similarity">
    <text evidence="3 8 10">Belongs to the uracil-DNA glycosylase (UDG) superfamily. UNG family.</text>
</comment>
<evidence type="ECO:0000259" key="11">
    <source>
        <dbReference type="SMART" id="SM00986"/>
    </source>
</evidence>